<dbReference type="NCBIfam" id="NF033749">
    <property type="entry name" value="bact_hemeryth"/>
    <property type="match status" value="1"/>
</dbReference>
<sequence length="134" mass="15712">MKLTWDNRFTTGIRTVDLQHQELMEILNALDELELSAAREQSLKQLLAQLKQYVIFHFSHEEDLMERNFVPLGTRTAHLAQHANFARQIDVATQSLLTAFNPDAKAELVQFLQQWLLEHIMVTDMEFARHIRLK</sequence>
<accession>A0ABT5KHN2</accession>
<evidence type="ECO:0000256" key="2">
    <source>
        <dbReference type="ARBA" id="ARBA00022723"/>
    </source>
</evidence>
<dbReference type="NCBIfam" id="TIGR02481">
    <property type="entry name" value="hemeryth_dom"/>
    <property type="match status" value="1"/>
</dbReference>
<evidence type="ECO:0000259" key="4">
    <source>
        <dbReference type="Pfam" id="PF01814"/>
    </source>
</evidence>
<keyword evidence="3" id="KW-0408">Iron</keyword>
<dbReference type="EMBL" id="JAQQXT010000012">
    <property type="protein sequence ID" value="MDC8773456.1"/>
    <property type="molecule type" value="Genomic_DNA"/>
</dbReference>
<dbReference type="PANTHER" id="PTHR37164">
    <property type="entry name" value="BACTERIOHEMERYTHRIN"/>
    <property type="match status" value="1"/>
</dbReference>
<evidence type="ECO:0000256" key="1">
    <source>
        <dbReference type="ARBA" id="ARBA00010587"/>
    </source>
</evidence>
<keyword evidence="2" id="KW-0479">Metal-binding</keyword>
<gene>
    <name evidence="5" type="ORF">PRZ03_17885</name>
</gene>
<evidence type="ECO:0000256" key="3">
    <source>
        <dbReference type="ARBA" id="ARBA00023004"/>
    </source>
</evidence>
<name>A0ABT5KHN2_9BURK</name>
<dbReference type="InterPro" id="IPR050669">
    <property type="entry name" value="Hemerythrin"/>
</dbReference>
<evidence type="ECO:0000313" key="5">
    <source>
        <dbReference type="EMBL" id="MDC8773456.1"/>
    </source>
</evidence>
<dbReference type="PANTHER" id="PTHR37164:SF1">
    <property type="entry name" value="BACTERIOHEMERYTHRIN"/>
    <property type="match status" value="1"/>
</dbReference>
<comment type="caution">
    <text evidence="5">The sequence shown here is derived from an EMBL/GenBank/DDBJ whole genome shotgun (WGS) entry which is preliminary data.</text>
</comment>
<dbReference type="Proteomes" id="UP001221189">
    <property type="component" value="Unassembled WGS sequence"/>
</dbReference>
<dbReference type="InterPro" id="IPR012827">
    <property type="entry name" value="Hemerythrin_metal-bd"/>
</dbReference>
<dbReference type="Gene3D" id="1.20.120.50">
    <property type="entry name" value="Hemerythrin-like"/>
    <property type="match status" value="1"/>
</dbReference>
<dbReference type="Pfam" id="PF01814">
    <property type="entry name" value="Hemerythrin"/>
    <property type="match status" value="1"/>
</dbReference>
<feature type="domain" description="Hemerythrin-like" evidence="4">
    <location>
        <begin position="11"/>
        <end position="128"/>
    </location>
</feature>
<evidence type="ECO:0000313" key="6">
    <source>
        <dbReference type="Proteomes" id="UP001221189"/>
    </source>
</evidence>
<reference evidence="5 6" key="1">
    <citation type="submission" date="2022-10" db="EMBL/GenBank/DDBJ databases">
        <title>Paucibacter sp. hw1 Genome sequencing.</title>
        <authorList>
            <person name="Park S."/>
        </authorList>
    </citation>
    <scope>NUCLEOTIDE SEQUENCE [LARGE SCALE GENOMIC DNA]</scope>
    <source>
        <strain evidence="6">hw1</strain>
    </source>
</reference>
<dbReference type="SUPFAM" id="SSF47188">
    <property type="entry name" value="Hemerythrin-like"/>
    <property type="match status" value="1"/>
</dbReference>
<dbReference type="RefSeq" id="WP_273601587.1">
    <property type="nucleotide sequence ID" value="NZ_JAQQXT010000012.1"/>
</dbReference>
<comment type="similarity">
    <text evidence="1">Belongs to the hemerythrin family.</text>
</comment>
<dbReference type="InterPro" id="IPR012312">
    <property type="entry name" value="Hemerythrin-like"/>
</dbReference>
<dbReference type="CDD" id="cd12107">
    <property type="entry name" value="Hemerythrin"/>
    <property type="match status" value="1"/>
</dbReference>
<proteinExistence type="inferred from homology"/>
<dbReference type="InterPro" id="IPR035938">
    <property type="entry name" value="Hemerythrin-like_sf"/>
</dbReference>
<protein>
    <submittedName>
        <fullName evidence="5">Bacteriohemerythrin</fullName>
    </submittedName>
</protein>
<organism evidence="5 6">
    <name type="scientific">Roseateles albus</name>
    <dbReference type="NCBI Taxonomy" id="2987525"/>
    <lineage>
        <taxon>Bacteria</taxon>
        <taxon>Pseudomonadati</taxon>
        <taxon>Pseudomonadota</taxon>
        <taxon>Betaproteobacteria</taxon>
        <taxon>Burkholderiales</taxon>
        <taxon>Sphaerotilaceae</taxon>
        <taxon>Roseateles</taxon>
    </lineage>
</organism>
<keyword evidence="6" id="KW-1185">Reference proteome</keyword>